<accession>A0A177PFU4</accession>
<dbReference type="EMBL" id="LUUK01000004">
    <property type="protein sequence ID" value="OAI29136.1"/>
    <property type="molecule type" value="Genomic_DNA"/>
</dbReference>
<protein>
    <recommendedName>
        <fullName evidence="4">PEP-CTERM protein-sorting domain-containing protein</fullName>
    </recommendedName>
</protein>
<keyword evidence="1" id="KW-0732">Signal</keyword>
<gene>
    <name evidence="2" type="ORF">A1355_16830</name>
</gene>
<dbReference type="OrthoDB" id="5573651at2"/>
<keyword evidence="3" id="KW-1185">Reference proteome</keyword>
<evidence type="ECO:0000313" key="2">
    <source>
        <dbReference type="EMBL" id="OAI29136.1"/>
    </source>
</evidence>
<dbReference type="Proteomes" id="UP000077628">
    <property type="component" value="Unassembled WGS sequence"/>
</dbReference>
<dbReference type="RefSeq" id="WP_064023918.1">
    <property type="nucleotide sequence ID" value="NZ_LUUK01000004.1"/>
</dbReference>
<dbReference type="AlphaFoldDB" id="A0A177PFU4"/>
<name>A0A177PFU4_9GAMM</name>
<dbReference type="InterPro" id="IPR013424">
    <property type="entry name" value="Ice-binding_C"/>
</dbReference>
<reference evidence="3" key="1">
    <citation type="submission" date="2016-03" db="EMBL/GenBank/DDBJ databases">
        <authorList>
            <person name="Heylen K."/>
            <person name="De Vos P."/>
            <person name="Vekeman B."/>
        </authorList>
    </citation>
    <scope>NUCLEOTIDE SEQUENCE [LARGE SCALE GENOMIC DNA]</scope>
    <source>
        <strain evidence="3">R-45383</strain>
    </source>
</reference>
<comment type="caution">
    <text evidence="2">The sequence shown here is derived from an EMBL/GenBank/DDBJ whole genome shotgun (WGS) entry which is preliminary data.</text>
</comment>
<evidence type="ECO:0008006" key="4">
    <source>
        <dbReference type="Google" id="ProtNLM"/>
    </source>
</evidence>
<dbReference type="NCBIfam" id="TIGR02595">
    <property type="entry name" value="PEP_CTERM"/>
    <property type="match status" value="1"/>
</dbReference>
<dbReference type="STRING" id="702114.A1355_16830"/>
<evidence type="ECO:0000313" key="3">
    <source>
        <dbReference type="Proteomes" id="UP000077628"/>
    </source>
</evidence>
<proteinExistence type="predicted"/>
<feature type="signal peptide" evidence="1">
    <location>
        <begin position="1"/>
        <end position="21"/>
    </location>
</feature>
<dbReference type="NCBIfam" id="NF038127">
    <property type="entry name" value="FDP_fam"/>
    <property type="match status" value="1"/>
</dbReference>
<sequence length="222" mass="23293">MKTQLYAAILSGCLIGGPAGAADFDFAGNFSRDNSVVRFDFSIANPGNVTLFTSSWLKGGFDPILTLWDAGGQLLAEQDDGNGGGVAFSNGVPLSYGEFDSYLTANLVAGDYIATLTQYDNFAVSSALADGFLRDADPWFTQVFGCGNAQFCEGSLVDGNGDLVDANRTSAWDFHIVGVNAAQAATVPEPPTAMLLLASAMFFGLGRWAQPRNRGGMTSAIV</sequence>
<feature type="chain" id="PRO_5008070267" description="PEP-CTERM protein-sorting domain-containing protein" evidence="1">
    <location>
        <begin position="22"/>
        <end position="222"/>
    </location>
</feature>
<organism evidence="2 3">
    <name type="scientific">Methylomonas koyamae</name>
    <dbReference type="NCBI Taxonomy" id="702114"/>
    <lineage>
        <taxon>Bacteria</taxon>
        <taxon>Pseudomonadati</taxon>
        <taxon>Pseudomonadota</taxon>
        <taxon>Gammaproteobacteria</taxon>
        <taxon>Methylococcales</taxon>
        <taxon>Methylococcaceae</taxon>
        <taxon>Methylomonas</taxon>
    </lineage>
</organism>
<evidence type="ECO:0000256" key="1">
    <source>
        <dbReference type="SAM" id="SignalP"/>
    </source>
</evidence>